<dbReference type="STRING" id="1391654.AKJ09_09540"/>
<dbReference type="PATRIC" id="fig|1391654.3.peg.9665"/>
<dbReference type="GO" id="GO:0004674">
    <property type="term" value="F:protein serine/threonine kinase activity"/>
    <property type="evidence" value="ECO:0007669"/>
    <property type="project" value="TreeGrafter"/>
</dbReference>
<evidence type="ECO:0000256" key="1">
    <source>
        <dbReference type="ARBA" id="ARBA00022679"/>
    </source>
</evidence>
<dbReference type="PANTHER" id="PTHR43289:SF34">
    <property type="entry name" value="SERINE_THREONINE-PROTEIN KINASE YBDM-RELATED"/>
    <property type="match status" value="1"/>
</dbReference>
<dbReference type="Gene3D" id="3.30.200.20">
    <property type="entry name" value="Phosphorylase Kinase, domain 1"/>
    <property type="match status" value="1"/>
</dbReference>
<protein>
    <submittedName>
        <fullName evidence="8">Serine/threonine-protein kinase pkn3</fullName>
    </submittedName>
</protein>
<feature type="region of interest" description="Disordered" evidence="6">
    <location>
        <begin position="441"/>
        <end position="557"/>
    </location>
</feature>
<evidence type="ECO:0000256" key="4">
    <source>
        <dbReference type="ARBA" id="ARBA00022840"/>
    </source>
</evidence>
<evidence type="ECO:0000259" key="7">
    <source>
        <dbReference type="PROSITE" id="PS50011"/>
    </source>
</evidence>
<dbReference type="AlphaFoldDB" id="A0A0K1QB35"/>
<dbReference type="EMBL" id="CP012333">
    <property type="protein sequence ID" value="AKV02877.1"/>
    <property type="molecule type" value="Genomic_DNA"/>
</dbReference>
<dbReference type="InterPro" id="IPR000719">
    <property type="entry name" value="Prot_kinase_dom"/>
</dbReference>
<dbReference type="InterPro" id="IPR017441">
    <property type="entry name" value="Protein_kinase_ATP_BS"/>
</dbReference>
<feature type="compositionally biased region" description="Acidic residues" evidence="6">
    <location>
        <begin position="480"/>
        <end position="489"/>
    </location>
</feature>
<accession>A0A0K1QB35</accession>
<dbReference type="InterPro" id="IPR008271">
    <property type="entry name" value="Ser/Thr_kinase_AS"/>
</dbReference>
<feature type="compositionally biased region" description="Acidic residues" evidence="6">
    <location>
        <begin position="498"/>
        <end position="509"/>
    </location>
</feature>
<keyword evidence="4 5" id="KW-0067">ATP-binding</keyword>
<dbReference type="CDD" id="cd14014">
    <property type="entry name" value="STKc_PknB_like"/>
    <property type="match status" value="1"/>
</dbReference>
<keyword evidence="1" id="KW-0808">Transferase</keyword>
<feature type="domain" description="Protein kinase" evidence="7">
    <location>
        <begin position="24"/>
        <end position="298"/>
    </location>
</feature>
<evidence type="ECO:0000313" key="9">
    <source>
        <dbReference type="Proteomes" id="UP000064967"/>
    </source>
</evidence>
<dbReference type="OrthoDB" id="5495090at2"/>
<feature type="binding site" evidence="5">
    <location>
        <position position="52"/>
    </location>
    <ligand>
        <name>ATP</name>
        <dbReference type="ChEBI" id="CHEBI:30616"/>
    </ligand>
</feature>
<dbReference type="SUPFAM" id="SSF56112">
    <property type="entry name" value="Protein kinase-like (PK-like)"/>
    <property type="match status" value="1"/>
</dbReference>
<feature type="compositionally biased region" description="Basic residues" evidence="6">
    <location>
        <begin position="533"/>
        <end position="543"/>
    </location>
</feature>
<proteinExistence type="predicted"/>
<evidence type="ECO:0000256" key="6">
    <source>
        <dbReference type="SAM" id="MobiDB-lite"/>
    </source>
</evidence>
<dbReference type="PROSITE" id="PS00108">
    <property type="entry name" value="PROTEIN_KINASE_ST"/>
    <property type="match status" value="1"/>
</dbReference>
<keyword evidence="2 5" id="KW-0547">Nucleotide-binding</keyword>
<keyword evidence="3 8" id="KW-0418">Kinase</keyword>
<dbReference type="SMART" id="SM00220">
    <property type="entry name" value="S_TKc"/>
    <property type="match status" value="1"/>
</dbReference>
<evidence type="ECO:0000256" key="5">
    <source>
        <dbReference type="PROSITE-ProRule" id="PRU10141"/>
    </source>
</evidence>
<feature type="compositionally biased region" description="Polar residues" evidence="6">
    <location>
        <begin position="315"/>
        <end position="326"/>
    </location>
</feature>
<dbReference type="KEGG" id="llu:AKJ09_09540"/>
<dbReference type="RefSeq" id="WP_146653734.1">
    <property type="nucleotide sequence ID" value="NZ_CP012333.1"/>
</dbReference>
<evidence type="ECO:0000313" key="8">
    <source>
        <dbReference type="EMBL" id="AKV02877.1"/>
    </source>
</evidence>
<evidence type="ECO:0000256" key="2">
    <source>
        <dbReference type="ARBA" id="ARBA00022741"/>
    </source>
</evidence>
<feature type="region of interest" description="Disordered" evidence="6">
    <location>
        <begin position="315"/>
        <end position="397"/>
    </location>
</feature>
<reference evidence="8 9" key="1">
    <citation type="submission" date="2015-08" db="EMBL/GenBank/DDBJ databases">
        <authorList>
            <person name="Babu N.S."/>
            <person name="Beckwith C.J."/>
            <person name="Beseler K.G."/>
            <person name="Brison A."/>
            <person name="Carone J.V."/>
            <person name="Caskin T.P."/>
            <person name="Diamond M."/>
            <person name="Durham M.E."/>
            <person name="Foxe J.M."/>
            <person name="Go M."/>
            <person name="Henderson B.A."/>
            <person name="Jones I.B."/>
            <person name="McGettigan J.A."/>
            <person name="Micheletti S.J."/>
            <person name="Nasrallah M.E."/>
            <person name="Ortiz D."/>
            <person name="Piller C.R."/>
            <person name="Privatt S.R."/>
            <person name="Schneider S.L."/>
            <person name="Sharp S."/>
            <person name="Smith T.C."/>
            <person name="Stanton J.D."/>
            <person name="Ullery H.E."/>
            <person name="Wilson R.J."/>
            <person name="Serrano M.G."/>
            <person name="Buck G."/>
            <person name="Lee V."/>
            <person name="Wang Y."/>
            <person name="Carvalho R."/>
            <person name="Voegtly L."/>
            <person name="Shi R."/>
            <person name="Duckworth R."/>
            <person name="Johnson A."/>
            <person name="Loviza R."/>
            <person name="Walstead R."/>
            <person name="Shah Z."/>
            <person name="Kiflezghi M."/>
            <person name="Wade K."/>
            <person name="Ball S.L."/>
            <person name="Bradley K.W."/>
            <person name="Asai D.J."/>
            <person name="Bowman C.A."/>
            <person name="Russell D.A."/>
            <person name="Pope W.H."/>
            <person name="Jacobs-Sera D."/>
            <person name="Hendrix R.W."/>
            <person name="Hatfull G.F."/>
        </authorList>
    </citation>
    <scope>NUCLEOTIDE SEQUENCE [LARGE SCALE GENOMIC DNA]</scope>
    <source>
        <strain evidence="8 9">DSM 27648</strain>
    </source>
</reference>
<feature type="compositionally biased region" description="Basic and acidic residues" evidence="6">
    <location>
        <begin position="346"/>
        <end position="371"/>
    </location>
</feature>
<dbReference type="PROSITE" id="PS00107">
    <property type="entry name" value="PROTEIN_KINASE_ATP"/>
    <property type="match status" value="1"/>
</dbReference>
<dbReference type="GO" id="GO:0005524">
    <property type="term" value="F:ATP binding"/>
    <property type="evidence" value="ECO:0007669"/>
    <property type="project" value="UniProtKB-UniRule"/>
</dbReference>
<sequence>MSASVEREDPRAEDRVGSVLNDKWTLERLLGKGGMAAVYAGRHRNGARAAVKVLHPDIASVDEVRERFLREGYAANRVEHRGAVQVLDDDVVKEGPDAGTAYIVMEMLEGESLEERGKRGARLTEHELLVIMEAVLEVLEAAHAHGVVHRDLKPENLFLARDPEREGIRVKVLDFGLARLSETGPVTSAGLALGTPAYMSPEQASGKTSEIDGRTDLFALGATAFRLITGRRIHDADNIVMQVVKMATVPAPRIRTVKADVSEPFARIVDRAIAFNREDRYPDATAMLADVRAARDLLAGDGPTMLVMPYSIRQPATSRVSRSSNPPALEPASAQPASMDATMEVSSRELALEPPRSRVGSEPRPQARPDDESSVGATADIRHESNRAPARRKSERSSRWPWAVGLLAVGGLAWLNASEIRARLTESGVLGALDLDASGAVAPGAEPEPSDSGVATSELDAELAMPVDPAVRLDTKDAEADLADAEATDGGDAGDTGDAGDDDDDDIETDAGPSSAPLAVEPKPRASAGPHAGTKRPPPKSPKKVVPGDHRKRKRPR</sequence>
<evidence type="ECO:0000256" key="3">
    <source>
        <dbReference type="ARBA" id="ARBA00022777"/>
    </source>
</evidence>
<keyword evidence="9" id="KW-1185">Reference proteome</keyword>
<name>A0A0K1QB35_9BACT</name>
<gene>
    <name evidence="8" type="ORF">AKJ09_09540</name>
</gene>
<dbReference type="Proteomes" id="UP000064967">
    <property type="component" value="Chromosome"/>
</dbReference>
<dbReference type="PROSITE" id="PS50011">
    <property type="entry name" value="PROTEIN_KINASE_DOM"/>
    <property type="match status" value="1"/>
</dbReference>
<dbReference type="Pfam" id="PF00069">
    <property type="entry name" value="Pkinase"/>
    <property type="match status" value="1"/>
</dbReference>
<dbReference type="Gene3D" id="1.10.510.10">
    <property type="entry name" value="Transferase(Phosphotransferase) domain 1"/>
    <property type="match status" value="1"/>
</dbReference>
<dbReference type="PANTHER" id="PTHR43289">
    <property type="entry name" value="MITOGEN-ACTIVATED PROTEIN KINASE KINASE KINASE 20-RELATED"/>
    <property type="match status" value="1"/>
</dbReference>
<dbReference type="InterPro" id="IPR011009">
    <property type="entry name" value="Kinase-like_dom_sf"/>
</dbReference>
<organism evidence="8 9">
    <name type="scientific">Labilithrix luteola</name>
    <dbReference type="NCBI Taxonomy" id="1391654"/>
    <lineage>
        <taxon>Bacteria</taxon>
        <taxon>Pseudomonadati</taxon>
        <taxon>Myxococcota</taxon>
        <taxon>Polyangia</taxon>
        <taxon>Polyangiales</taxon>
        <taxon>Labilitrichaceae</taxon>
        <taxon>Labilithrix</taxon>
    </lineage>
</organism>